<organism evidence="2 3">
    <name type="scientific">Porphyra umbilicalis</name>
    <name type="common">Purple laver</name>
    <name type="synonym">Red alga</name>
    <dbReference type="NCBI Taxonomy" id="2786"/>
    <lineage>
        <taxon>Eukaryota</taxon>
        <taxon>Rhodophyta</taxon>
        <taxon>Bangiophyceae</taxon>
        <taxon>Bangiales</taxon>
        <taxon>Bangiaceae</taxon>
        <taxon>Porphyra</taxon>
    </lineage>
</organism>
<feature type="compositionally biased region" description="Basic residues" evidence="1">
    <location>
        <begin position="43"/>
        <end position="70"/>
    </location>
</feature>
<feature type="region of interest" description="Disordered" evidence="1">
    <location>
        <begin position="1"/>
        <end position="25"/>
    </location>
</feature>
<feature type="region of interest" description="Disordered" evidence="1">
    <location>
        <begin position="42"/>
        <end position="150"/>
    </location>
</feature>
<evidence type="ECO:0000313" key="2">
    <source>
        <dbReference type="EMBL" id="OSX68413.1"/>
    </source>
</evidence>
<reference evidence="2 3" key="1">
    <citation type="submission" date="2017-03" db="EMBL/GenBank/DDBJ databases">
        <title>WGS assembly of Porphyra umbilicalis.</title>
        <authorList>
            <person name="Brawley S.H."/>
            <person name="Blouin N.A."/>
            <person name="Ficko-Blean E."/>
            <person name="Wheeler G.L."/>
            <person name="Lohr M."/>
            <person name="Goodson H.V."/>
            <person name="Jenkins J.W."/>
            <person name="Blaby-Haas C.E."/>
            <person name="Helliwell K.E."/>
            <person name="Chan C."/>
            <person name="Marriage T."/>
            <person name="Bhattacharya D."/>
            <person name="Klein A.S."/>
            <person name="Badis Y."/>
            <person name="Brodie J."/>
            <person name="Cao Y."/>
            <person name="Collen J."/>
            <person name="Dittami S.M."/>
            <person name="Gachon C.M."/>
            <person name="Green B.R."/>
            <person name="Karpowicz S."/>
            <person name="Kim J.W."/>
            <person name="Kudahl U."/>
            <person name="Lin S."/>
            <person name="Michel G."/>
            <person name="Mittag M."/>
            <person name="Olson B.J."/>
            <person name="Pangilinan J."/>
            <person name="Peng Y."/>
            <person name="Qiu H."/>
            <person name="Shu S."/>
            <person name="Singer J.T."/>
            <person name="Smith A.G."/>
            <person name="Sprecher B.N."/>
            <person name="Wagner V."/>
            <person name="Wang W."/>
            <person name="Wang Z.-Y."/>
            <person name="Yan J."/>
            <person name="Yarish C."/>
            <person name="Zoeuner-Riek S."/>
            <person name="Zhuang Y."/>
            <person name="Zou Y."/>
            <person name="Lindquist E.A."/>
            <person name="Grimwood J."/>
            <person name="Barry K."/>
            <person name="Rokhsar D.S."/>
            <person name="Schmutz J."/>
            <person name="Stiller J.W."/>
            <person name="Grossman A.R."/>
            <person name="Prochnik S.E."/>
        </authorList>
    </citation>
    <scope>NUCLEOTIDE SEQUENCE [LARGE SCALE GENOMIC DNA]</scope>
    <source>
        <strain evidence="2">4086291</strain>
    </source>
</reference>
<proteinExistence type="predicted"/>
<evidence type="ECO:0000313" key="3">
    <source>
        <dbReference type="Proteomes" id="UP000218209"/>
    </source>
</evidence>
<feature type="compositionally biased region" description="Low complexity" evidence="1">
    <location>
        <begin position="97"/>
        <end position="115"/>
    </location>
</feature>
<accession>A0A1X6NJ87</accession>
<dbReference type="AlphaFoldDB" id="A0A1X6NJ87"/>
<evidence type="ECO:0000256" key="1">
    <source>
        <dbReference type="SAM" id="MobiDB-lite"/>
    </source>
</evidence>
<sequence length="150" mass="17062">MTSTRRCARTWSRAPRSGSTRGGTRRTCCRCRLCPRCGGRASTRARARARARARVQRRRGRRQRRRRGRPSTRGARSLGTWAVWRTASTRALRASLTRPPTRGRPSSRAAASATRCGRRSWRRPPPTRPPRRRWAPRAAPTPPASTARLR</sequence>
<protein>
    <submittedName>
        <fullName evidence="2">Uncharacterized protein</fullName>
    </submittedName>
</protein>
<name>A0A1X6NJ87_PORUM</name>
<gene>
    <name evidence="2" type="ORF">BU14_2848s0001</name>
</gene>
<dbReference type="EMBL" id="KV920590">
    <property type="protein sequence ID" value="OSX68413.1"/>
    <property type="molecule type" value="Genomic_DNA"/>
</dbReference>
<dbReference type="Proteomes" id="UP000218209">
    <property type="component" value="Unassembled WGS sequence"/>
</dbReference>
<keyword evidence="3" id="KW-1185">Reference proteome</keyword>